<dbReference type="Pfam" id="PF00849">
    <property type="entry name" value="PseudoU_synth_2"/>
    <property type="match status" value="1"/>
</dbReference>
<comment type="caution">
    <text evidence="8">The sequence shown here is derived from an EMBL/GenBank/DDBJ whole genome shotgun (WGS) entry which is preliminary data.</text>
</comment>
<name>A0A3P1CZJ2_9BACT</name>
<dbReference type="PANTHER" id="PTHR21600">
    <property type="entry name" value="MITOCHONDRIAL RNA PSEUDOURIDINE SYNTHASE"/>
    <property type="match status" value="1"/>
</dbReference>
<dbReference type="PROSITE" id="PS01129">
    <property type="entry name" value="PSI_RLU"/>
    <property type="match status" value="1"/>
</dbReference>
<dbReference type="GO" id="GO:0000455">
    <property type="term" value="P:enzyme-directed rRNA pseudouridine synthesis"/>
    <property type="evidence" value="ECO:0007669"/>
    <property type="project" value="TreeGrafter"/>
</dbReference>
<evidence type="ECO:0000259" key="7">
    <source>
        <dbReference type="SMART" id="SM00363"/>
    </source>
</evidence>
<dbReference type="NCBIfam" id="TIGR00005">
    <property type="entry name" value="rluA_subfam"/>
    <property type="match status" value="1"/>
</dbReference>
<dbReference type="RefSeq" id="WP_124906013.1">
    <property type="nucleotide sequence ID" value="NZ_RQJP01000001.1"/>
</dbReference>
<dbReference type="OrthoDB" id="9807829at2"/>
<dbReference type="InterPro" id="IPR020103">
    <property type="entry name" value="PsdUridine_synth_cat_dom_sf"/>
</dbReference>
<comment type="catalytic activity">
    <reaction evidence="6">
        <text>a uridine in RNA = a pseudouridine in RNA</text>
        <dbReference type="Rhea" id="RHEA:48348"/>
        <dbReference type="Rhea" id="RHEA-COMP:12068"/>
        <dbReference type="Rhea" id="RHEA-COMP:12069"/>
        <dbReference type="ChEBI" id="CHEBI:65314"/>
        <dbReference type="ChEBI" id="CHEBI:65315"/>
    </reaction>
</comment>
<evidence type="ECO:0000313" key="8">
    <source>
        <dbReference type="EMBL" id="RRB18426.1"/>
    </source>
</evidence>
<feature type="domain" description="RNA-binding S4" evidence="7">
    <location>
        <begin position="33"/>
        <end position="98"/>
    </location>
</feature>
<dbReference type="PROSITE" id="PS50889">
    <property type="entry name" value="S4"/>
    <property type="match status" value="1"/>
</dbReference>
<dbReference type="CDD" id="cd02869">
    <property type="entry name" value="PseudoU_synth_RluA_like"/>
    <property type="match status" value="1"/>
</dbReference>
<dbReference type="InterPro" id="IPR002942">
    <property type="entry name" value="S4_RNA-bd"/>
</dbReference>
<gene>
    <name evidence="8" type="ORF">EHT87_04345</name>
</gene>
<evidence type="ECO:0000256" key="1">
    <source>
        <dbReference type="ARBA" id="ARBA00010876"/>
    </source>
</evidence>
<dbReference type="AlphaFoldDB" id="A0A3P1CZJ2"/>
<evidence type="ECO:0000256" key="2">
    <source>
        <dbReference type="ARBA" id="ARBA00022884"/>
    </source>
</evidence>
<accession>A0A3P1CZJ2</accession>
<feature type="active site" evidence="4">
    <location>
        <position position="158"/>
    </location>
</feature>
<dbReference type="Gene3D" id="3.10.290.10">
    <property type="entry name" value="RNA-binding S4 domain"/>
    <property type="match status" value="1"/>
</dbReference>
<dbReference type="InterPro" id="IPR050188">
    <property type="entry name" value="RluA_PseudoU_synthase"/>
</dbReference>
<keyword evidence="2 5" id="KW-0694">RNA-binding</keyword>
<organism evidence="8 9">
    <name type="scientific">Larkinella knui</name>
    <dbReference type="NCBI Taxonomy" id="2025310"/>
    <lineage>
        <taxon>Bacteria</taxon>
        <taxon>Pseudomonadati</taxon>
        <taxon>Bacteroidota</taxon>
        <taxon>Cytophagia</taxon>
        <taxon>Cytophagales</taxon>
        <taxon>Spirosomataceae</taxon>
        <taxon>Larkinella</taxon>
    </lineage>
</organism>
<dbReference type="Proteomes" id="UP000274271">
    <property type="component" value="Unassembled WGS sequence"/>
</dbReference>
<comment type="similarity">
    <text evidence="1 6">Belongs to the pseudouridine synthase RluA family.</text>
</comment>
<dbReference type="SMART" id="SM00363">
    <property type="entry name" value="S4"/>
    <property type="match status" value="1"/>
</dbReference>
<dbReference type="EMBL" id="RQJP01000001">
    <property type="protein sequence ID" value="RRB18426.1"/>
    <property type="molecule type" value="Genomic_DNA"/>
</dbReference>
<proteinExistence type="inferred from homology"/>
<comment type="function">
    <text evidence="6">Responsible for synthesis of pseudouridine from uracil.</text>
</comment>
<dbReference type="FunFam" id="3.30.2350.10:FF:000006">
    <property type="entry name" value="Pseudouridine synthase"/>
    <property type="match status" value="1"/>
</dbReference>
<dbReference type="EC" id="5.4.99.-" evidence="6"/>
<dbReference type="CDD" id="cd00165">
    <property type="entry name" value="S4"/>
    <property type="match status" value="1"/>
</dbReference>
<dbReference type="GO" id="GO:0003723">
    <property type="term" value="F:RNA binding"/>
    <property type="evidence" value="ECO:0007669"/>
    <property type="project" value="UniProtKB-KW"/>
</dbReference>
<dbReference type="Pfam" id="PF01479">
    <property type="entry name" value="S4"/>
    <property type="match status" value="1"/>
</dbReference>
<keyword evidence="9" id="KW-1185">Reference proteome</keyword>
<evidence type="ECO:0000256" key="3">
    <source>
        <dbReference type="ARBA" id="ARBA00023235"/>
    </source>
</evidence>
<dbReference type="SUPFAM" id="SSF55120">
    <property type="entry name" value="Pseudouridine synthase"/>
    <property type="match status" value="1"/>
</dbReference>
<sequence length="346" mass="39440">MDQQDEEPVLADPDEDELYEHYRIAVDPGQNLMRIDRFLTERLPNATRTKIQNGIDTEAIKVNGSAIKASYKIKPQDIITVALPHPPRDTDILPENIPLNIVYEDDEVLVLNKPAGMVVHPAYSNWTGTLVNALVFHFQNLPTSRNGSIRPGLVHRIDKDTSGLMVIAKTEFAMTHLGRQFFEHTIERTYNAIAWGELKESEGTIEGNIGRSLRDRKVQAVFPDGSQGKRAVTHYKVLKSLHYVSLVECKLETGRTHQIRAHMQYLGHPLFSDATYGGDRILRGNANGSYKSFVQNCFALMPRQALHAKSLGFEHPRTHQWLQFDSDLPDDFRSVLEKWEKYLENR</sequence>
<keyword evidence="3 6" id="KW-0413">Isomerase</keyword>
<dbReference type="InterPro" id="IPR006225">
    <property type="entry name" value="PsdUridine_synth_RluC/D"/>
</dbReference>
<dbReference type="Gene3D" id="3.30.2350.10">
    <property type="entry name" value="Pseudouridine synthase"/>
    <property type="match status" value="1"/>
</dbReference>
<evidence type="ECO:0000313" key="9">
    <source>
        <dbReference type="Proteomes" id="UP000274271"/>
    </source>
</evidence>
<dbReference type="InterPro" id="IPR036986">
    <property type="entry name" value="S4_RNA-bd_sf"/>
</dbReference>
<dbReference type="InterPro" id="IPR006145">
    <property type="entry name" value="PsdUridine_synth_RsuA/RluA"/>
</dbReference>
<dbReference type="InterPro" id="IPR006224">
    <property type="entry name" value="PsdUridine_synth_RluA-like_CS"/>
</dbReference>
<protein>
    <recommendedName>
        <fullName evidence="6">Pseudouridine synthase</fullName>
        <ecNumber evidence="6">5.4.99.-</ecNumber>
    </recommendedName>
</protein>
<evidence type="ECO:0000256" key="4">
    <source>
        <dbReference type="PIRSR" id="PIRSR606225-1"/>
    </source>
</evidence>
<dbReference type="GO" id="GO:0120159">
    <property type="term" value="F:rRNA pseudouridine synthase activity"/>
    <property type="evidence" value="ECO:0007669"/>
    <property type="project" value="UniProtKB-ARBA"/>
</dbReference>
<evidence type="ECO:0000256" key="5">
    <source>
        <dbReference type="PROSITE-ProRule" id="PRU00182"/>
    </source>
</evidence>
<dbReference type="PANTHER" id="PTHR21600:SF44">
    <property type="entry name" value="RIBOSOMAL LARGE SUBUNIT PSEUDOURIDINE SYNTHASE D"/>
    <property type="match status" value="1"/>
</dbReference>
<dbReference type="SUPFAM" id="SSF55174">
    <property type="entry name" value="Alpha-L RNA-binding motif"/>
    <property type="match status" value="1"/>
</dbReference>
<evidence type="ECO:0000256" key="6">
    <source>
        <dbReference type="RuleBase" id="RU362028"/>
    </source>
</evidence>
<reference evidence="8 9" key="1">
    <citation type="submission" date="2018-11" db="EMBL/GenBank/DDBJ databases">
        <authorList>
            <person name="Zhou Z."/>
            <person name="Wang G."/>
        </authorList>
    </citation>
    <scope>NUCLEOTIDE SEQUENCE [LARGE SCALE GENOMIC DNA]</scope>
    <source>
        <strain evidence="8 9">KCTC42998</strain>
    </source>
</reference>